<feature type="compositionally biased region" description="Polar residues" evidence="1">
    <location>
        <begin position="1"/>
        <end position="12"/>
    </location>
</feature>
<dbReference type="PANTHER" id="PTHR12277">
    <property type="entry name" value="ALPHA/BETA HYDROLASE DOMAIN-CONTAINING PROTEIN"/>
    <property type="match status" value="1"/>
</dbReference>
<organism evidence="3 4">
    <name type="scientific">Panagrellus redivivus</name>
    <name type="common">Microworm</name>
    <dbReference type="NCBI Taxonomy" id="6233"/>
    <lineage>
        <taxon>Eukaryota</taxon>
        <taxon>Metazoa</taxon>
        <taxon>Ecdysozoa</taxon>
        <taxon>Nematoda</taxon>
        <taxon>Chromadorea</taxon>
        <taxon>Rhabditida</taxon>
        <taxon>Tylenchina</taxon>
        <taxon>Panagrolaimomorpha</taxon>
        <taxon>Panagrolaimoidea</taxon>
        <taxon>Panagrolaimidae</taxon>
        <taxon>Panagrellus</taxon>
    </lineage>
</organism>
<dbReference type="WBParaSite" id="Pan_g10696.t1">
    <property type="protein sequence ID" value="Pan_g10696.t1"/>
    <property type="gene ID" value="Pan_g10696"/>
</dbReference>
<reference evidence="4" key="2">
    <citation type="submission" date="2020-10" db="UniProtKB">
        <authorList>
            <consortium name="WormBaseParasite"/>
        </authorList>
    </citation>
    <scope>IDENTIFICATION</scope>
</reference>
<dbReference type="Gene3D" id="3.40.50.1820">
    <property type="entry name" value="alpha/beta hydrolase"/>
    <property type="match status" value="1"/>
</dbReference>
<dbReference type="SUPFAM" id="SSF53474">
    <property type="entry name" value="alpha/beta-Hydrolases"/>
    <property type="match status" value="1"/>
</dbReference>
<dbReference type="PANTHER" id="PTHR12277:SF81">
    <property type="entry name" value="PROTEIN ABHD13"/>
    <property type="match status" value="1"/>
</dbReference>
<proteinExistence type="predicted"/>
<dbReference type="InterPro" id="IPR022742">
    <property type="entry name" value="Hydrolase_4"/>
</dbReference>
<protein>
    <submittedName>
        <fullName evidence="4">Hydrolase_4 domain-containing protein</fullName>
    </submittedName>
</protein>
<evidence type="ECO:0000259" key="2">
    <source>
        <dbReference type="Pfam" id="PF12146"/>
    </source>
</evidence>
<name>A0A7E4ZQ94_PANRE</name>
<dbReference type="Proteomes" id="UP000492821">
    <property type="component" value="Unassembled WGS sequence"/>
</dbReference>
<evidence type="ECO:0000313" key="4">
    <source>
        <dbReference type="WBParaSite" id="Pan_g10696.t1"/>
    </source>
</evidence>
<accession>A0A7E4ZQ94</accession>
<evidence type="ECO:0000256" key="1">
    <source>
        <dbReference type="SAM" id="MobiDB-lite"/>
    </source>
</evidence>
<reference evidence="3" key="1">
    <citation type="journal article" date="2013" name="Genetics">
        <title>The draft genome and transcriptome of Panagrellus redivivus are shaped by the harsh demands of a free-living lifestyle.</title>
        <authorList>
            <person name="Srinivasan J."/>
            <person name="Dillman A.R."/>
            <person name="Macchietto M.G."/>
            <person name="Heikkinen L."/>
            <person name="Lakso M."/>
            <person name="Fracchia K.M."/>
            <person name="Antoshechkin I."/>
            <person name="Mortazavi A."/>
            <person name="Wong G."/>
            <person name="Sternberg P.W."/>
        </authorList>
    </citation>
    <scope>NUCLEOTIDE SEQUENCE [LARGE SCALE GENOMIC DNA]</scope>
    <source>
        <strain evidence="3">MT8872</strain>
    </source>
</reference>
<dbReference type="InterPro" id="IPR029058">
    <property type="entry name" value="AB_hydrolase_fold"/>
</dbReference>
<feature type="domain" description="Serine aminopeptidase S33" evidence="2">
    <location>
        <begin position="160"/>
        <end position="242"/>
    </location>
</feature>
<sequence>MEAQEPQNNQPAVLTEAEPLNPQPADGPEAEHLSNVAEGEKPFLTRVTDAVRRCFNRVRPVIPFETVQRYVFKPPEPTYTLRYDNGRRRKLLELRRPTEGISQEDLYDIYVEEALNQLTNLSICTIFWPCPNSTYTLVVSHDSAVDIGSDLVFTKRLRNQLQCNVFTYDYSGYGCSGGRPELPSETNLYADARTAFSVLHGRVDPNKIIFFGQSVGTAPSIHLAMDDYAYGGLILQSPFTSYMASRHWYWTPFMDYDFLHCADKIKRVACSTAVIHSTRDKVLSYRNAKKMAKNAPQLRFWILSIADHNTLNNQDCDNLREFIYNRSGSWAEPSTINGG</sequence>
<dbReference type="AlphaFoldDB" id="A0A7E4ZQ94"/>
<feature type="region of interest" description="Disordered" evidence="1">
    <location>
        <begin position="1"/>
        <end position="31"/>
    </location>
</feature>
<evidence type="ECO:0000313" key="3">
    <source>
        <dbReference type="Proteomes" id="UP000492821"/>
    </source>
</evidence>
<keyword evidence="3" id="KW-1185">Reference proteome</keyword>
<dbReference type="Pfam" id="PF12146">
    <property type="entry name" value="Hydrolase_4"/>
    <property type="match status" value="1"/>
</dbReference>